<feature type="region of interest" description="Disordered" evidence="12">
    <location>
        <begin position="256"/>
        <end position="282"/>
    </location>
</feature>
<comment type="caution">
    <text evidence="15">The sequence shown here is derived from an EMBL/GenBank/DDBJ whole genome shotgun (WGS) entry which is preliminary data.</text>
</comment>
<name>A0A4U5M050_STECR</name>
<evidence type="ECO:0000256" key="5">
    <source>
        <dbReference type="ARBA" id="ARBA00022833"/>
    </source>
</evidence>
<evidence type="ECO:0000313" key="15">
    <source>
        <dbReference type="EMBL" id="TKR62009.1"/>
    </source>
</evidence>
<dbReference type="STRING" id="34508.A0A4U5M050"/>
<dbReference type="SUPFAM" id="SSF48508">
    <property type="entry name" value="Nuclear receptor ligand-binding domain"/>
    <property type="match status" value="1"/>
</dbReference>
<dbReference type="InterPro" id="IPR035500">
    <property type="entry name" value="NHR-like_dom_sf"/>
</dbReference>
<dbReference type="GO" id="GO:0045944">
    <property type="term" value="P:positive regulation of transcription by RNA polymerase II"/>
    <property type="evidence" value="ECO:0007669"/>
    <property type="project" value="UniProtKB-ARBA"/>
</dbReference>
<dbReference type="SUPFAM" id="SSF57716">
    <property type="entry name" value="Glucocorticoid receptor-like (DNA-binding domain)"/>
    <property type="match status" value="1"/>
</dbReference>
<evidence type="ECO:0000259" key="14">
    <source>
        <dbReference type="PROSITE" id="PS51843"/>
    </source>
</evidence>
<keyword evidence="9 11" id="KW-0675">Receptor</keyword>
<evidence type="ECO:0000256" key="4">
    <source>
        <dbReference type="ARBA" id="ARBA00022771"/>
    </source>
</evidence>
<dbReference type="PROSITE" id="PS51030">
    <property type="entry name" value="NUCLEAR_REC_DBD_2"/>
    <property type="match status" value="1"/>
</dbReference>
<dbReference type="SMART" id="SM00399">
    <property type="entry name" value="ZnF_C4"/>
    <property type="match status" value="1"/>
</dbReference>
<dbReference type="AlphaFoldDB" id="A0A4U5M050"/>
<dbReference type="InterPro" id="IPR013088">
    <property type="entry name" value="Znf_NHR/GATA"/>
</dbReference>
<evidence type="ECO:0000256" key="8">
    <source>
        <dbReference type="ARBA" id="ARBA00023163"/>
    </source>
</evidence>
<keyword evidence="4 11" id="KW-0863">Zinc-finger</keyword>
<dbReference type="GO" id="GO:0003700">
    <property type="term" value="F:DNA-binding transcription factor activity"/>
    <property type="evidence" value="ECO:0007669"/>
    <property type="project" value="InterPro"/>
</dbReference>
<dbReference type="PROSITE" id="PS00031">
    <property type="entry name" value="NUCLEAR_REC_DBD_1"/>
    <property type="match status" value="1"/>
</dbReference>
<dbReference type="FunFam" id="3.30.50.10:FF:000028">
    <property type="entry name" value="Nuclear receptor subfamily 2, group E, member 3"/>
    <property type="match status" value="1"/>
</dbReference>
<dbReference type="OrthoDB" id="5771769at2759"/>
<reference evidence="15 16" key="1">
    <citation type="journal article" date="2015" name="Genome Biol.">
        <title>Comparative genomics of Steinernema reveals deeply conserved gene regulatory networks.</title>
        <authorList>
            <person name="Dillman A.R."/>
            <person name="Macchietto M."/>
            <person name="Porter C.F."/>
            <person name="Rogers A."/>
            <person name="Williams B."/>
            <person name="Antoshechkin I."/>
            <person name="Lee M.M."/>
            <person name="Goodwin Z."/>
            <person name="Lu X."/>
            <person name="Lewis E.E."/>
            <person name="Goodrich-Blair H."/>
            <person name="Stock S.P."/>
            <person name="Adams B.J."/>
            <person name="Sternberg P.W."/>
            <person name="Mortazavi A."/>
        </authorList>
    </citation>
    <scope>NUCLEOTIDE SEQUENCE [LARGE SCALE GENOMIC DNA]</scope>
    <source>
        <strain evidence="15 16">ALL</strain>
    </source>
</reference>
<dbReference type="GO" id="GO:0008270">
    <property type="term" value="F:zinc ion binding"/>
    <property type="evidence" value="ECO:0007669"/>
    <property type="project" value="UniProtKB-KW"/>
</dbReference>
<dbReference type="InterPro" id="IPR050274">
    <property type="entry name" value="Nuclear_hormone_rcpt_NR2"/>
</dbReference>
<gene>
    <name evidence="15" type="ORF">L596_026030</name>
</gene>
<evidence type="ECO:0000256" key="10">
    <source>
        <dbReference type="ARBA" id="ARBA00023242"/>
    </source>
</evidence>
<accession>A0A4U5M050</accession>
<dbReference type="PRINTS" id="PR00398">
    <property type="entry name" value="STRDHORMONER"/>
</dbReference>
<keyword evidence="3 11" id="KW-0479">Metal-binding</keyword>
<evidence type="ECO:0000256" key="12">
    <source>
        <dbReference type="SAM" id="MobiDB-lite"/>
    </source>
</evidence>
<evidence type="ECO:0000313" key="16">
    <source>
        <dbReference type="Proteomes" id="UP000298663"/>
    </source>
</evidence>
<dbReference type="EMBL" id="AZBU02000010">
    <property type="protein sequence ID" value="TKR62009.1"/>
    <property type="molecule type" value="Genomic_DNA"/>
</dbReference>
<dbReference type="PRINTS" id="PR00047">
    <property type="entry name" value="STROIDFINGER"/>
</dbReference>
<feature type="domain" description="NR LBD" evidence="14">
    <location>
        <begin position="248"/>
        <end position="457"/>
    </location>
</feature>
<comment type="subcellular location">
    <subcellularLocation>
        <location evidence="1 11">Nucleus</location>
    </subcellularLocation>
</comment>
<feature type="compositionally biased region" description="Polar residues" evidence="12">
    <location>
        <begin position="1"/>
        <end position="35"/>
    </location>
</feature>
<dbReference type="SMART" id="SM00430">
    <property type="entry name" value="HOLI"/>
    <property type="match status" value="1"/>
</dbReference>
<protein>
    <recommendedName>
        <fullName evidence="17">Nuclear receptor domain-containing protein</fullName>
    </recommendedName>
</protein>
<keyword evidence="5 11" id="KW-0862">Zinc</keyword>
<keyword evidence="10 11" id="KW-0539">Nucleus</keyword>
<evidence type="ECO:0000259" key="13">
    <source>
        <dbReference type="PROSITE" id="PS51030"/>
    </source>
</evidence>
<reference evidence="15 16" key="2">
    <citation type="journal article" date="2019" name="G3 (Bethesda)">
        <title>Hybrid Assembly of the Genome of the Entomopathogenic Nematode Steinernema carpocapsae Identifies the X-Chromosome.</title>
        <authorList>
            <person name="Serra L."/>
            <person name="Macchietto M."/>
            <person name="Macias-Munoz A."/>
            <person name="McGill C.J."/>
            <person name="Rodriguez I.M."/>
            <person name="Rodriguez B."/>
            <person name="Murad R."/>
            <person name="Mortazavi A."/>
        </authorList>
    </citation>
    <scope>NUCLEOTIDE SEQUENCE [LARGE SCALE GENOMIC DNA]</scope>
    <source>
        <strain evidence="15 16">ALL</strain>
    </source>
</reference>
<keyword evidence="8 11" id="KW-0804">Transcription</keyword>
<dbReference type="Proteomes" id="UP000298663">
    <property type="component" value="Unassembled WGS sequence"/>
</dbReference>
<feature type="domain" description="Nuclear receptor" evidence="13">
    <location>
        <begin position="142"/>
        <end position="218"/>
    </location>
</feature>
<dbReference type="GO" id="GO:0005634">
    <property type="term" value="C:nucleus"/>
    <property type="evidence" value="ECO:0007669"/>
    <property type="project" value="UniProtKB-SubCell"/>
</dbReference>
<evidence type="ECO:0008006" key="17">
    <source>
        <dbReference type="Google" id="ProtNLM"/>
    </source>
</evidence>
<dbReference type="CDD" id="cd06970">
    <property type="entry name" value="NR_DBD_PNR"/>
    <property type="match status" value="1"/>
</dbReference>
<evidence type="ECO:0000256" key="2">
    <source>
        <dbReference type="ARBA" id="ARBA00005993"/>
    </source>
</evidence>
<keyword evidence="7 11" id="KW-0238">DNA-binding</keyword>
<sequence length="457" mass="49669">MNLSPTSSDRQEQPLNFSQKPTALDSESNASSPSLLDNEDLDSPATPPAGPTSSLSLPGSNLFGVPTPAMTSSIFLPPPALLSGFMAAMVQGRHNPLLPQDLNVSSSSSFMDPTAVSVSSLSSQSTQGCLKEADSPIMGSPTLCCAVCGDVSSGKHYGILACNGCSGFFKRSVRRKLIYRCQAGTGQCVVDKAHRNQCQACRLRKCIKKGMNKDAVQNERQPRNTATIRPPVHFDFTNLKLLRECAGAVTAAVGDLRSSPDKVTTPPSETPSERPTPTGYGISDTLHETSHKIFHMAVKWAKTLPSFTNLNRNDQRILLESNWPELFLLTAIQWSLSMDNCPLALALPPEKSRNLESAFRKAKLLEPDQGEFACLKALALFSSDSNNLAESTQIDILQDQAQLMLFQISNRLQSPTRFGRLLLLLPPIRSVGFEALSRTFLLSHQTVQKLILESIAL</sequence>
<dbReference type="PROSITE" id="PS51843">
    <property type="entry name" value="NR_LBD"/>
    <property type="match status" value="1"/>
</dbReference>
<evidence type="ECO:0000256" key="3">
    <source>
        <dbReference type="ARBA" id="ARBA00022723"/>
    </source>
</evidence>
<keyword evidence="6 11" id="KW-0805">Transcription regulation</keyword>
<evidence type="ECO:0000256" key="1">
    <source>
        <dbReference type="ARBA" id="ARBA00004123"/>
    </source>
</evidence>
<dbReference type="Pfam" id="PF00105">
    <property type="entry name" value="zf-C4"/>
    <property type="match status" value="1"/>
</dbReference>
<dbReference type="GO" id="GO:0043565">
    <property type="term" value="F:sequence-specific DNA binding"/>
    <property type="evidence" value="ECO:0007669"/>
    <property type="project" value="InterPro"/>
</dbReference>
<dbReference type="InterPro" id="IPR000536">
    <property type="entry name" value="Nucl_hrmn_rcpt_lig-bd"/>
</dbReference>
<keyword evidence="16" id="KW-1185">Reference proteome</keyword>
<dbReference type="PANTHER" id="PTHR24083">
    <property type="entry name" value="NUCLEAR HORMONE RECEPTOR"/>
    <property type="match status" value="1"/>
</dbReference>
<dbReference type="InterPro" id="IPR001723">
    <property type="entry name" value="Nuclear_hrmn_rcpt"/>
</dbReference>
<proteinExistence type="inferred from homology"/>
<dbReference type="Gene3D" id="1.10.565.10">
    <property type="entry name" value="Retinoid X Receptor"/>
    <property type="match status" value="1"/>
</dbReference>
<evidence type="ECO:0000256" key="7">
    <source>
        <dbReference type="ARBA" id="ARBA00023125"/>
    </source>
</evidence>
<comment type="similarity">
    <text evidence="2 11">Belongs to the nuclear hormone receptor family.</text>
</comment>
<dbReference type="Pfam" id="PF00104">
    <property type="entry name" value="Hormone_recep"/>
    <property type="match status" value="1"/>
</dbReference>
<dbReference type="Gene3D" id="3.30.50.10">
    <property type="entry name" value="Erythroid Transcription Factor GATA-1, subunit A"/>
    <property type="match status" value="1"/>
</dbReference>
<feature type="region of interest" description="Disordered" evidence="12">
    <location>
        <begin position="1"/>
        <end position="58"/>
    </location>
</feature>
<dbReference type="InterPro" id="IPR001628">
    <property type="entry name" value="Znf_hrmn_rcpt"/>
</dbReference>
<evidence type="ECO:0000256" key="6">
    <source>
        <dbReference type="ARBA" id="ARBA00023015"/>
    </source>
</evidence>
<organism evidence="15 16">
    <name type="scientific">Steinernema carpocapsae</name>
    <name type="common">Entomopathogenic nematode</name>
    <dbReference type="NCBI Taxonomy" id="34508"/>
    <lineage>
        <taxon>Eukaryota</taxon>
        <taxon>Metazoa</taxon>
        <taxon>Ecdysozoa</taxon>
        <taxon>Nematoda</taxon>
        <taxon>Chromadorea</taxon>
        <taxon>Rhabditida</taxon>
        <taxon>Tylenchina</taxon>
        <taxon>Panagrolaimomorpha</taxon>
        <taxon>Strongyloidoidea</taxon>
        <taxon>Steinernematidae</taxon>
        <taxon>Steinernema</taxon>
    </lineage>
</organism>
<evidence type="ECO:0000256" key="9">
    <source>
        <dbReference type="ARBA" id="ARBA00023170"/>
    </source>
</evidence>
<evidence type="ECO:0000256" key="11">
    <source>
        <dbReference type="RuleBase" id="RU004334"/>
    </source>
</evidence>